<feature type="transmembrane region" description="Helical" evidence="6">
    <location>
        <begin position="231"/>
        <end position="250"/>
    </location>
</feature>
<evidence type="ECO:0008006" key="9">
    <source>
        <dbReference type="Google" id="ProtNLM"/>
    </source>
</evidence>
<evidence type="ECO:0000256" key="6">
    <source>
        <dbReference type="SAM" id="Phobius"/>
    </source>
</evidence>
<sequence>MKKFQFPNPFTVLYIIIILSAIATFLMPAGSFSTLSYDAGNFLIEGKENTVSLKASQSVLDSLNLKMELSKFEEGKIRKPVSIPNTYAEMESSPQGLMAIVYAPIKGIYESIDIILFVLIIGGFIGVFTASGAFDRGLSSLSEKMKGREKWLIVAVMVLVAIGGTTFGMQEETIAFYPILVPIFLAAGYDLIVPVGALYGGSCIGLMGAMINPFETIIASDAAGVSWTLGIYSRLAMFILGGIVVITYVLRYAERVKKDPKQSLLYNMDIKQPFSALKKSEQAEKLNLKTQLLLVLFGLTFVIMVYGVSSLGWWFEEMTALFLVSALFLGLIIRLGENAFVNAFIAGAKDLLGVALIIGVARGITIVMNDGQISGTILNYASNMVSGVDGLVFLPVLMLVFFVLAFFISSSSGLALVSMPIMGALANVVGVPTEEIVNAYVFGFGLMMFITPAGIILPSLSMVNVPYNVWLKFVWRPMLMMAVIGMAILAVGYLV</sequence>
<evidence type="ECO:0000313" key="7">
    <source>
        <dbReference type="EMBL" id="KOF04220.1"/>
    </source>
</evidence>
<evidence type="ECO:0000313" key="8">
    <source>
        <dbReference type="Proteomes" id="UP000036908"/>
    </source>
</evidence>
<feature type="transmembrane region" description="Helical" evidence="6">
    <location>
        <begin position="108"/>
        <end position="130"/>
    </location>
</feature>
<organism evidence="7 8">
    <name type="scientific">Roseivirga seohaensis subsp. aquiponti</name>
    <dbReference type="NCBI Taxonomy" id="1566026"/>
    <lineage>
        <taxon>Bacteria</taxon>
        <taxon>Pseudomonadati</taxon>
        <taxon>Bacteroidota</taxon>
        <taxon>Cytophagia</taxon>
        <taxon>Cytophagales</taxon>
        <taxon>Roseivirgaceae</taxon>
        <taxon>Roseivirga</taxon>
    </lineage>
</organism>
<dbReference type="GO" id="GO:0005886">
    <property type="term" value="C:plasma membrane"/>
    <property type="evidence" value="ECO:0007669"/>
    <property type="project" value="UniProtKB-SubCell"/>
</dbReference>
<dbReference type="PATRIC" id="fig|1566026.4.peg.1986"/>
<dbReference type="InterPro" id="IPR018385">
    <property type="entry name" value="C4_dicarb_anaerob_car-like"/>
</dbReference>
<feature type="transmembrane region" description="Helical" evidence="6">
    <location>
        <begin position="12"/>
        <end position="32"/>
    </location>
</feature>
<feature type="transmembrane region" description="Helical" evidence="6">
    <location>
        <begin position="388"/>
        <end position="407"/>
    </location>
</feature>
<dbReference type="RefSeq" id="WP_053221917.1">
    <property type="nucleotide sequence ID" value="NZ_JSVA01000003.1"/>
</dbReference>
<dbReference type="PANTHER" id="PTHR43652:SF6">
    <property type="entry name" value="ARGININE REPRESSOR"/>
    <property type="match status" value="1"/>
</dbReference>
<feature type="transmembrane region" description="Helical" evidence="6">
    <location>
        <begin position="292"/>
        <end position="315"/>
    </location>
</feature>
<keyword evidence="5 6" id="KW-0472">Membrane</keyword>
<evidence type="ECO:0000256" key="4">
    <source>
        <dbReference type="ARBA" id="ARBA00022989"/>
    </source>
</evidence>
<dbReference type="EMBL" id="JSVA01000003">
    <property type="protein sequence ID" value="KOF04220.1"/>
    <property type="molecule type" value="Genomic_DNA"/>
</dbReference>
<dbReference type="Proteomes" id="UP000036908">
    <property type="component" value="Unassembled WGS sequence"/>
</dbReference>
<comment type="caution">
    <text evidence="7">The sequence shown here is derived from an EMBL/GenBank/DDBJ whole genome shotgun (WGS) entry which is preliminary data.</text>
</comment>
<dbReference type="InterPro" id="IPR051679">
    <property type="entry name" value="DASS-Related_Transporters"/>
</dbReference>
<dbReference type="AlphaFoldDB" id="A0A0L8APS1"/>
<accession>A0A0L8APS1</accession>
<keyword evidence="8" id="KW-1185">Reference proteome</keyword>
<evidence type="ECO:0000256" key="3">
    <source>
        <dbReference type="ARBA" id="ARBA00022692"/>
    </source>
</evidence>
<name>A0A0L8APS1_9BACT</name>
<feature type="transmembrane region" description="Helical" evidence="6">
    <location>
        <begin position="175"/>
        <end position="192"/>
    </location>
</feature>
<dbReference type="PANTHER" id="PTHR43652">
    <property type="entry name" value="BASIC AMINO ACID ANTIPORTER YFCC-RELATED"/>
    <property type="match status" value="1"/>
</dbReference>
<reference evidence="8" key="1">
    <citation type="submission" date="2014-11" db="EMBL/GenBank/DDBJ databases">
        <title>Genome sequencing of Roseivirga sp. D-25.</title>
        <authorList>
            <person name="Selvaratnam C."/>
            <person name="Thevarajoo S."/>
            <person name="Goh K.M."/>
            <person name="Eee R."/>
            <person name="Chan K.-G."/>
            <person name="Chong C.S."/>
        </authorList>
    </citation>
    <scope>NUCLEOTIDE SEQUENCE [LARGE SCALE GENOMIC DNA]</scope>
    <source>
        <strain evidence="8">D-25</strain>
    </source>
</reference>
<feature type="transmembrane region" description="Helical" evidence="6">
    <location>
        <begin position="439"/>
        <end position="461"/>
    </location>
</feature>
<proteinExistence type="predicted"/>
<feature type="transmembrane region" description="Helical" evidence="6">
    <location>
        <begin position="473"/>
        <end position="494"/>
    </location>
</feature>
<gene>
    <name evidence="7" type="ORF">OB69_01445</name>
</gene>
<feature type="transmembrane region" description="Helical" evidence="6">
    <location>
        <begin position="321"/>
        <end position="344"/>
    </location>
</feature>
<dbReference type="Pfam" id="PF03606">
    <property type="entry name" value="DcuC"/>
    <property type="match status" value="1"/>
</dbReference>
<evidence type="ECO:0000256" key="5">
    <source>
        <dbReference type="ARBA" id="ARBA00023136"/>
    </source>
</evidence>
<keyword evidence="4 6" id="KW-1133">Transmembrane helix</keyword>
<evidence type="ECO:0000256" key="1">
    <source>
        <dbReference type="ARBA" id="ARBA00004651"/>
    </source>
</evidence>
<evidence type="ECO:0000256" key="2">
    <source>
        <dbReference type="ARBA" id="ARBA00022475"/>
    </source>
</evidence>
<feature type="transmembrane region" description="Helical" evidence="6">
    <location>
        <begin position="151"/>
        <end position="169"/>
    </location>
</feature>
<feature type="transmembrane region" description="Helical" evidence="6">
    <location>
        <begin position="199"/>
        <end position="219"/>
    </location>
</feature>
<dbReference type="OrthoDB" id="255482at2"/>
<feature type="transmembrane region" description="Helical" evidence="6">
    <location>
        <begin position="351"/>
        <end position="368"/>
    </location>
</feature>
<keyword evidence="3 6" id="KW-0812">Transmembrane</keyword>
<comment type="subcellular location">
    <subcellularLocation>
        <location evidence="1">Cell membrane</location>
        <topology evidence="1">Multi-pass membrane protein</topology>
    </subcellularLocation>
</comment>
<protein>
    <recommendedName>
        <fullName evidence="9">C4-dicarboxylate ABC transporter</fullName>
    </recommendedName>
</protein>
<keyword evidence="2" id="KW-1003">Cell membrane</keyword>